<organism evidence="1 2">
    <name type="scientific">Mycena rosella</name>
    <name type="common">Pink bonnet</name>
    <name type="synonym">Agaricus rosellus</name>
    <dbReference type="NCBI Taxonomy" id="1033263"/>
    <lineage>
        <taxon>Eukaryota</taxon>
        <taxon>Fungi</taxon>
        <taxon>Dikarya</taxon>
        <taxon>Basidiomycota</taxon>
        <taxon>Agaricomycotina</taxon>
        <taxon>Agaricomycetes</taxon>
        <taxon>Agaricomycetidae</taxon>
        <taxon>Agaricales</taxon>
        <taxon>Marasmiineae</taxon>
        <taxon>Mycenaceae</taxon>
        <taxon>Mycena</taxon>
    </lineage>
</organism>
<name>A0AAD7GKK1_MYCRO</name>
<evidence type="ECO:0000313" key="2">
    <source>
        <dbReference type="Proteomes" id="UP001221757"/>
    </source>
</evidence>
<protein>
    <recommendedName>
        <fullName evidence="3">F-box domain-containing protein</fullName>
    </recommendedName>
</protein>
<proteinExistence type="predicted"/>
<comment type="caution">
    <text evidence="1">The sequence shown here is derived from an EMBL/GenBank/DDBJ whole genome shotgun (WGS) entry which is preliminary data.</text>
</comment>
<dbReference type="AlphaFoldDB" id="A0AAD7GKK1"/>
<evidence type="ECO:0008006" key="3">
    <source>
        <dbReference type="Google" id="ProtNLM"/>
    </source>
</evidence>
<evidence type="ECO:0000313" key="1">
    <source>
        <dbReference type="EMBL" id="KAJ7699050.1"/>
    </source>
</evidence>
<accession>A0AAD7GKK1</accession>
<dbReference type="Proteomes" id="UP001221757">
    <property type="component" value="Unassembled WGS sequence"/>
</dbReference>
<reference evidence="1" key="1">
    <citation type="submission" date="2023-03" db="EMBL/GenBank/DDBJ databases">
        <title>Massive genome expansion in bonnet fungi (Mycena s.s.) driven by repeated elements and novel gene families across ecological guilds.</title>
        <authorList>
            <consortium name="Lawrence Berkeley National Laboratory"/>
            <person name="Harder C.B."/>
            <person name="Miyauchi S."/>
            <person name="Viragh M."/>
            <person name="Kuo A."/>
            <person name="Thoen E."/>
            <person name="Andreopoulos B."/>
            <person name="Lu D."/>
            <person name="Skrede I."/>
            <person name="Drula E."/>
            <person name="Henrissat B."/>
            <person name="Morin E."/>
            <person name="Kohler A."/>
            <person name="Barry K."/>
            <person name="LaButti K."/>
            <person name="Morin E."/>
            <person name="Salamov A."/>
            <person name="Lipzen A."/>
            <person name="Mereny Z."/>
            <person name="Hegedus B."/>
            <person name="Baldrian P."/>
            <person name="Stursova M."/>
            <person name="Weitz H."/>
            <person name="Taylor A."/>
            <person name="Grigoriev I.V."/>
            <person name="Nagy L.G."/>
            <person name="Martin F."/>
            <person name="Kauserud H."/>
        </authorList>
    </citation>
    <scope>NUCLEOTIDE SEQUENCE</scope>
    <source>
        <strain evidence="1">CBHHK067</strain>
    </source>
</reference>
<keyword evidence="2" id="KW-1185">Reference proteome</keyword>
<dbReference type="EMBL" id="JARKIE010000024">
    <property type="protein sequence ID" value="KAJ7699050.1"/>
    <property type="molecule type" value="Genomic_DNA"/>
</dbReference>
<sequence length="369" mass="41478">MAQNLPPELIDLILGELQPNGNEAYNASGTRTIARCGLVCKQWLSFSRVHLFAHVELDEGSLEKLITIVEASPFPISSFIRCVRLSFRRDGFEQGLRALGSLPRVKTLRIVMSNIVFTQNLARLAITFANTSTVVFNGYQFPFGDIMDAISLFPSLADIELNLAYLGHKPLLSTYRFPGRWHSLTIFMVQDEMQKLFEVLFSLDTIPVLSSLSIHLDQSHALDQRGKTGFLEKYLRHVGSRLRYLQIKSGQTGHYVGLPALEYSTGLSCLDLQFTCEPGTPALRFVLRIVSHLQSRALTTITVQVVSHDTTTFVPHEWQQLDQALADARFSSLQAFTLQTPWPIFVAHIPDHMPLSKARGILRVMVVHC</sequence>
<gene>
    <name evidence="1" type="ORF">B0H17DRAFT_1049994</name>
</gene>